<reference evidence="2 3" key="1">
    <citation type="journal article" date="2017" name="Environ. Microbiol.">
        <title>Decay of the glycolytic pathway and adaptation to intranuclear parasitism within Enterocytozoonidae microsporidia.</title>
        <authorList>
            <person name="Wiredu Boakye D."/>
            <person name="Jaroenlak P."/>
            <person name="Prachumwat A."/>
            <person name="Williams T.A."/>
            <person name="Bateman K.S."/>
            <person name="Itsathitphaisarn O."/>
            <person name="Sritunyalucksana K."/>
            <person name="Paszkiewicz K.H."/>
            <person name="Moore K.A."/>
            <person name="Stentiford G.D."/>
            <person name="Williams B.A."/>
        </authorList>
    </citation>
    <scope>NUCLEOTIDE SEQUENCE [LARGE SCALE GENOMIC DNA]</scope>
    <source>
        <strain evidence="2 3">TH1</strain>
    </source>
</reference>
<dbReference type="AlphaFoldDB" id="A0A1W0E3Y4"/>
<gene>
    <name evidence="2" type="ORF">EHP00_879</name>
</gene>
<dbReference type="VEuPathDB" id="MicrosporidiaDB:EHP00_879"/>
<keyword evidence="1" id="KW-0732">Signal</keyword>
<proteinExistence type="predicted"/>
<evidence type="ECO:0000256" key="1">
    <source>
        <dbReference type="SAM" id="SignalP"/>
    </source>
</evidence>
<dbReference type="EMBL" id="MNPJ01000024">
    <property type="protein sequence ID" value="OQS53936.1"/>
    <property type="molecule type" value="Genomic_DNA"/>
</dbReference>
<feature type="chain" id="PRO_5012303218" evidence="1">
    <location>
        <begin position="21"/>
        <end position="128"/>
    </location>
</feature>
<feature type="signal peptide" evidence="1">
    <location>
        <begin position="1"/>
        <end position="20"/>
    </location>
</feature>
<organism evidence="2 3">
    <name type="scientific">Ecytonucleospora hepatopenaei</name>
    <dbReference type="NCBI Taxonomy" id="646526"/>
    <lineage>
        <taxon>Eukaryota</taxon>
        <taxon>Fungi</taxon>
        <taxon>Fungi incertae sedis</taxon>
        <taxon>Microsporidia</taxon>
        <taxon>Enterocytozoonidae</taxon>
        <taxon>Ecytonucleospora</taxon>
    </lineage>
</organism>
<accession>A0A1W0E3Y4</accession>
<evidence type="ECO:0000313" key="3">
    <source>
        <dbReference type="Proteomes" id="UP000192758"/>
    </source>
</evidence>
<evidence type="ECO:0000313" key="2">
    <source>
        <dbReference type="EMBL" id="OQS53936.1"/>
    </source>
</evidence>
<name>A0A1W0E3Y4_9MICR</name>
<protein>
    <submittedName>
        <fullName evidence="2">Uncharacterized protein</fullName>
    </submittedName>
</protein>
<sequence>MLLYFLQTIFLSSFTYEVHPSNVPCTLQFINSSEKVFSKLNERLKIHSKLLNEEILYKTLYNLDASYEEEKLTLKYIINEVDTNIKNKFINLFKPEVKIHLFEVRNKAEVLLNSIFLLEKSKINDINE</sequence>
<keyword evidence="3" id="KW-1185">Reference proteome</keyword>
<dbReference type="Proteomes" id="UP000192758">
    <property type="component" value="Unassembled WGS sequence"/>
</dbReference>
<comment type="caution">
    <text evidence="2">The sequence shown here is derived from an EMBL/GenBank/DDBJ whole genome shotgun (WGS) entry which is preliminary data.</text>
</comment>